<sequence length="660" mass="72028">MRLPKTTFNLLALAGLVALGAIGWIHAGLMAATEESVARSARYDVTWTGSAGRMEILELQKWISDYIASGSPEDAAQVELYSQIVEGRLTNWNSGKFGDYVDMVPERRTAFDRIRADYLDAISEIGNLDDPQVQQRLVEKLEEIAPVIHRIGADAHTTTMVVNSEIRNRLVSEQRVQKYLAYVLIGLGTFLLIAMMYQNRSLERAHRAARHAAVGFSDLAHHDSLTGLPNRLAFKSAFDTAMMSDGYATQTLAVLAIDLDGFKSVNDLLGHAAGDDLLVRVSDRLRTFIAGVGPENIASRFGGDEFVVLLQGKAAFSRCEEIADELLSVLSESYLIQNSTVAIGATIGLAVLDRAGDSASNPLLDADLALSNAKALGKGIVVKFDPSMRADFERRGRLEIDLKLALKNGDIFPFYQPQVDIDTGKLVGFEALARWNHPELGWIGPYEFIPIAETSSQIVELGRCILTTACIEAMAFPDDVRVSVNLSVGQMLRDDVIGMVTDILASTGFPAERLTLEVTESVMMSEPELAARILNGLKELGISIALDDFGTGYSALSYLRQFDWDELKIDKSFVDDLGHDPRCLSIIESVVDLATELGMKVVAEGVETADQHEILRKSGCHIAQGYLFGRPQPIDQVHVTLLKSLAPSAPQIEATKATGT</sequence>
<dbReference type="InterPro" id="IPR029787">
    <property type="entry name" value="Nucleotide_cyclase"/>
</dbReference>
<dbReference type="Gene3D" id="3.30.70.270">
    <property type="match status" value="1"/>
</dbReference>
<dbReference type="SUPFAM" id="SSF55073">
    <property type="entry name" value="Nucleotide cyclase"/>
    <property type="match status" value="1"/>
</dbReference>
<accession>A0ABT3YF90</accession>
<evidence type="ECO:0000259" key="3">
    <source>
        <dbReference type="PROSITE" id="PS50887"/>
    </source>
</evidence>
<dbReference type="PROSITE" id="PS50887">
    <property type="entry name" value="GGDEF"/>
    <property type="match status" value="1"/>
</dbReference>
<keyword evidence="1" id="KW-0472">Membrane</keyword>
<dbReference type="Pfam" id="PF00990">
    <property type="entry name" value="GGDEF"/>
    <property type="match status" value="1"/>
</dbReference>
<dbReference type="PROSITE" id="PS50883">
    <property type="entry name" value="EAL"/>
    <property type="match status" value="1"/>
</dbReference>
<dbReference type="Proteomes" id="UP001081283">
    <property type="component" value="Unassembled WGS sequence"/>
</dbReference>
<feature type="transmembrane region" description="Helical" evidence="1">
    <location>
        <begin position="179"/>
        <end position="197"/>
    </location>
</feature>
<keyword evidence="1" id="KW-1133">Transmembrane helix</keyword>
<dbReference type="CDD" id="cd01949">
    <property type="entry name" value="GGDEF"/>
    <property type="match status" value="1"/>
</dbReference>
<dbReference type="InterPro" id="IPR001633">
    <property type="entry name" value="EAL_dom"/>
</dbReference>
<proteinExistence type="predicted"/>
<gene>
    <name evidence="4" type="ORF">OEG82_10660</name>
</gene>
<name>A0ABT3YF90_9HYPH</name>
<keyword evidence="1" id="KW-0812">Transmembrane</keyword>
<dbReference type="Gene3D" id="3.20.20.450">
    <property type="entry name" value="EAL domain"/>
    <property type="match status" value="1"/>
</dbReference>
<dbReference type="SMART" id="SM00052">
    <property type="entry name" value="EAL"/>
    <property type="match status" value="1"/>
</dbReference>
<dbReference type="CDD" id="cd01948">
    <property type="entry name" value="EAL"/>
    <property type="match status" value="1"/>
</dbReference>
<feature type="domain" description="EAL" evidence="2">
    <location>
        <begin position="395"/>
        <end position="645"/>
    </location>
</feature>
<organism evidence="4 5">
    <name type="scientific">Hoeflea ulvae</name>
    <dbReference type="NCBI Taxonomy" id="2983764"/>
    <lineage>
        <taxon>Bacteria</taxon>
        <taxon>Pseudomonadati</taxon>
        <taxon>Pseudomonadota</taxon>
        <taxon>Alphaproteobacteria</taxon>
        <taxon>Hyphomicrobiales</taxon>
        <taxon>Rhizobiaceae</taxon>
        <taxon>Hoeflea</taxon>
    </lineage>
</organism>
<dbReference type="PANTHER" id="PTHR44757">
    <property type="entry name" value="DIGUANYLATE CYCLASE DGCP"/>
    <property type="match status" value="1"/>
</dbReference>
<dbReference type="InterPro" id="IPR043128">
    <property type="entry name" value="Rev_trsase/Diguanyl_cyclase"/>
</dbReference>
<dbReference type="Pfam" id="PF00563">
    <property type="entry name" value="EAL"/>
    <property type="match status" value="1"/>
</dbReference>
<keyword evidence="5" id="KW-1185">Reference proteome</keyword>
<evidence type="ECO:0000313" key="5">
    <source>
        <dbReference type="Proteomes" id="UP001081283"/>
    </source>
</evidence>
<dbReference type="RefSeq" id="WP_267612430.1">
    <property type="nucleotide sequence ID" value="NZ_JAOVZQ010000001.1"/>
</dbReference>
<dbReference type="EMBL" id="JAOVZQ010000001">
    <property type="protein sequence ID" value="MCY0094482.1"/>
    <property type="molecule type" value="Genomic_DNA"/>
</dbReference>
<protein>
    <submittedName>
        <fullName evidence="4">EAL domain-containing protein</fullName>
    </submittedName>
</protein>
<reference evidence="4" key="1">
    <citation type="submission" date="2022-10" db="EMBL/GenBank/DDBJ databases">
        <title>Hoeflea sp. J2-29, isolated from marine algae.</title>
        <authorList>
            <person name="Kristyanto S."/>
            <person name="Kim J.M."/>
            <person name="Jeon C.O."/>
        </authorList>
    </citation>
    <scope>NUCLEOTIDE SEQUENCE</scope>
    <source>
        <strain evidence="4">J2-29</strain>
    </source>
</reference>
<dbReference type="PANTHER" id="PTHR44757:SF2">
    <property type="entry name" value="BIOFILM ARCHITECTURE MAINTENANCE PROTEIN MBAA"/>
    <property type="match status" value="1"/>
</dbReference>
<dbReference type="NCBIfam" id="TIGR00254">
    <property type="entry name" value="GGDEF"/>
    <property type="match status" value="1"/>
</dbReference>
<evidence type="ECO:0000259" key="2">
    <source>
        <dbReference type="PROSITE" id="PS50883"/>
    </source>
</evidence>
<comment type="caution">
    <text evidence="4">The sequence shown here is derived from an EMBL/GenBank/DDBJ whole genome shotgun (WGS) entry which is preliminary data.</text>
</comment>
<feature type="domain" description="GGDEF" evidence="3">
    <location>
        <begin position="250"/>
        <end position="386"/>
    </location>
</feature>
<evidence type="ECO:0000256" key="1">
    <source>
        <dbReference type="SAM" id="Phobius"/>
    </source>
</evidence>
<evidence type="ECO:0000313" key="4">
    <source>
        <dbReference type="EMBL" id="MCY0094482.1"/>
    </source>
</evidence>
<dbReference type="SMART" id="SM00267">
    <property type="entry name" value="GGDEF"/>
    <property type="match status" value="1"/>
</dbReference>
<dbReference type="SUPFAM" id="SSF141868">
    <property type="entry name" value="EAL domain-like"/>
    <property type="match status" value="1"/>
</dbReference>
<dbReference type="InterPro" id="IPR052155">
    <property type="entry name" value="Biofilm_reg_signaling"/>
</dbReference>
<dbReference type="InterPro" id="IPR035919">
    <property type="entry name" value="EAL_sf"/>
</dbReference>
<dbReference type="InterPro" id="IPR000160">
    <property type="entry name" value="GGDEF_dom"/>
</dbReference>